<dbReference type="PATRIC" id="fig|1163408.3.peg.1159"/>
<dbReference type="PROSITE" id="PS50995">
    <property type="entry name" value="HTH_MARR_2"/>
    <property type="match status" value="1"/>
</dbReference>
<evidence type="ECO:0000256" key="2">
    <source>
        <dbReference type="ARBA" id="ARBA00023125"/>
    </source>
</evidence>
<dbReference type="InterPro" id="IPR000835">
    <property type="entry name" value="HTH_MarR-typ"/>
</dbReference>
<proteinExistence type="predicted"/>
<evidence type="ECO:0000313" key="6">
    <source>
        <dbReference type="Proteomes" id="UP000004210"/>
    </source>
</evidence>
<dbReference type="Gene3D" id="1.10.10.10">
    <property type="entry name" value="Winged helix-like DNA-binding domain superfamily/Winged helix DNA-binding domain"/>
    <property type="match status" value="1"/>
</dbReference>
<reference evidence="5 6" key="1">
    <citation type="journal article" date="2012" name="J. Bacteriol.">
        <title>Genome sequences for six rhodanobacter strains, isolated from soils and the terrestrial subsurface, with variable denitrification capabilities.</title>
        <authorList>
            <person name="Kostka J.E."/>
            <person name="Green S.J."/>
            <person name="Rishishwar L."/>
            <person name="Prakash O."/>
            <person name="Katz L.S."/>
            <person name="Marino-Ramirez L."/>
            <person name="Jordan I.K."/>
            <person name="Munk C."/>
            <person name="Ivanova N."/>
            <person name="Mikhailova N."/>
            <person name="Watson D.B."/>
            <person name="Brown S.D."/>
            <person name="Palumbo A.V."/>
            <person name="Brooks S.C."/>
        </authorList>
    </citation>
    <scope>NUCLEOTIDE SEQUENCE [LARGE SCALE GENOMIC DNA]</scope>
    <source>
        <strain evidence="6">Jip2T</strain>
    </source>
</reference>
<evidence type="ECO:0000256" key="1">
    <source>
        <dbReference type="ARBA" id="ARBA00023015"/>
    </source>
</evidence>
<dbReference type="SMART" id="SM00347">
    <property type="entry name" value="HTH_MARR"/>
    <property type="match status" value="1"/>
</dbReference>
<dbReference type="PRINTS" id="PR00598">
    <property type="entry name" value="HTHMARR"/>
</dbReference>
<dbReference type="Proteomes" id="UP000004210">
    <property type="component" value="Unassembled WGS sequence"/>
</dbReference>
<organism evidence="5 6">
    <name type="scientific">Rhodanobacter fulvus Jip2</name>
    <dbReference type="NCBI Taxonomy" id="1163408"/>
    <lineage>
        <taxon>Bacteria</taxon>
        <taxon>Pseudomonadati</taxon>
        <taxon>Pseudomonadota</taxon>
        <taxon>Gammaproteobacteria</taxon>
        <taxon>Lysobacterales</taxon>
        <taxon>Rhodanobacteraceae</taxon>
        <taxon>Rhodanobacter</taxon>
    </lineage>
</organism>
<feature type="domain" description="HTH marR-type" evidence="4">
    <location>
        <begin position="14"/>
        <end position="146"/>
    </location>
</feature>
<evidence type="ECO:0000313" key="5">
    <source>
        <dbReference type="EMBL" id="EIL90261.1"/>
    </source>
</evidence>
<dbReference type="PANTHER" id="PTHR42756">
    <property type="entry name" value="TRANSCRIPTIONAL REGULATOR, MARR"/>
    <property type="match status" value="1"/>
</dbReference>
<comment type="caution">
    <text evidence="5">The sequence shown here is derived from an EMBL/GenBank/DDBJ whole genome shotgun (WGS) entry which is preliminary data.</text>
</comment>
<protein>
    <submittedName>
        <fullName evidence="5">Transcription regulator protein</fullName>
    </submittedName>
</protein>
<evidence type="ECO:0000256" key="3">
    <source>
        <dbReference type="ARBA" id="ARBA00023163"/>
    </source>
</evidence>
<keyword evidence="3" id="KW-0804">Transcription</keyword>
<accession>I4VSS0</accession>
<evidence type="ECO:0000259" key="4">
    <source>
        <dbReference type="PROSITE" id="PS50995"/>
    </source>
</evidence>
<dbReference type="GO" id="GO:0003677">
    <property type="term" value="F:DNA binding"/>
    <property type="evidence" value="ECO:0007669"/>
    <property type="project" value="UniProtKB-KW"/>
</dbReference>
<dbReference type="AlphaFoldDB" id="I4VSS0"/>
<sequence length="152" mass="16656">MKTTPASIKSQLSTGELGFLITGVRNAIWSSIERELQPLDITAAQFVVFNTIAKGRGSTIGDLCRVLGYDSGAMTRLLDRIEKKGLIRRVANPDDRRSYLIELTEQSAALVPKARRHVQAVFGELLQGFDEREAAALKASLEKILENAARSG</sequence>
<keyword evidence="1" id="KW-0805">Transcription regulation</keyword>
<gene>
    <name evidence="5" type="ORF">UU9_05634</name>
</gene>
<dbReference type="GO" id="GO:0003700">
    <property type="term" value="F:DNA-binding transcription factor activity"/>
    <property type="evidence" value="ECO:0007669"/>
    <property type="project" value="InterPro"/>
</dbReference>
<keyword evidence="2" id="KW-0238">DNA-binding</keyword>
<dbReference type="InterPro" id="IPR036390">
    <property type="entry name" value="WH_DNA-bd_sf"/>
</dbReference>
<dbReference type="OrthoDB" id="32523at2"/>
<dbReference type="PANTHER" id="PTHR42756:SF1">
    <property type="entry name" value="TRANSCRIPTIONAL REPRESSOR OF EMRAB OPERON"/>
    <property type="match status" value="1"/>
</dbReference>
<dbReference type="SUPFAM" id="SSF46785">
    <property type="entry name" value="Winged helix' DNA-binding domain"/>
    <property type="match status" value="1"/>
</dbReference>
<dbReference type="InterPro" id="IPR036388">
    <property type="entry name" value="WH-like_DNA-bd_sf"/>
</dbReference>
<keyword evidence="6" id="KW-1185">Reference proteome</keyword>
<name>I4VSS0_9GAMM</name>
<dbReference type="Pfam" id="PF12802">
    <property type="entry name" value="MarR_2"/>
    <property type="match status" value="1"/>
</dbReference>
<dbReference type="STRING" id="1163408.UU9_05634"/>
<dbReference type="EMBL" id="AJXU01000028">
    <property type="protein sequence ID" value="EIL90261.1"/>
    <property type="molecule type" value="Genomic_DNA"/>
</dbReference>
<dbReference type="RefSeq" id="WP_007080767.1">
    <property type="nucleotide sequence ID" value="NZ_AJXU01000028.1"/>
</dbReference>
<dbReference type="eggNOG" id="COG1846">
    <property type="taxonomic scope" value="Bacteria"/>
</dbReference>